<evidence type="ECO:0000313" key="2">
    <source>
        <dbReference type="Proteomes" id="UP001499947"/>
    </source>
</evidence>
<protein>
    <recommendedName>
        <fullName evidence="3">Apea-like HEPN domain-containing protein</fullName>
    </recommendedName>
</protein>
<comment type="caution">
    <text evidence="1">The sequence shown here is derived from an EMBL/GenBank/DDBJ whole genome shotgun (WGS) entry which is preliminary data.</text>
</comment>
<sequence length="457" mass="51084">MLNGILENDLQGVYRAKTVLGEDTSTFPENVRDRINASASLSRRDREELCLRLVEAKPRKAHHIVWLTYTSALINREVITAGPVTLYDGPKLRDMPQDAAIFPQELKQTDERNIRRIFPSGERFVMARVDLGLSALSDAPALARKQALAVITAGSTHASGKKGSWKESGGFVHVMDGRIVSQTITRSGNSPITRFQLDPLAHGIDKAAKRISTYLPLTSQSLVELLDSVNLWDRAQGYDGTSSVLTNVRLIELLASNRVEDWTHFCHRVFEHHWTWSDLQWGLRQGIDRAARGSSEFISEETQAAIDEIYGRIFEDKDGLAYSDMELALKYLPDLAQHFSENELIGYRLKSLERDYSTCARLNASRKLLTSRWNRALARLERVRNALTHGGPVTEASLDSVSSFSRKLAGSLISYALDGVLDGKSVEETMTEAQKLGEEWHANTLTATSPHSFLFGK</sequence>
<gene>
    <name evidence="1" type="ORF">GCM10009680_23620</name>
</gene>
<dbReference type="EMBL" id="BAAALR010000029">
    <property type="protein sequence ID" value="GAA1683299.1"/>
    <property type="molecule type" value="Genomic_DNA"/>
</dbReference>
<dbReference type="Proteomes" id="UP001499947">
    <property type="component" value="Unassembled WGS sequence"/>
</dbReference>
<name>A0ABN2H7M5_9ACTN</name>
<evidence type="ECO:0008006" key="3">
    <source>
        <dbReference type="Google" id="ProtNLM"/>
    </source>
</evidence>
<reference evidence="1 2" key="1">
    <citation type="journal article" date="2019" name="Int. J. Syst. Evol. Microbiol.">
        <title>The Global Catalogue of Microorganisms (GCM) 10K type strain sequencing project: providing services to taxonomists for standard genome sequencing and annotation.</title>
        <authorList>
            <consortium name="The Broad Institute Genomics Platform"/>
            <consortium name="The Broad Institute Genome Sequencing Center for Infectious Disease"/>
            <person name="Wu L."/>
            <person name="Ma J."/>
        </authorList>
    </citation>
    <scope>NUCLEOTIDE SEQUENCE [LARGE SCALE GENOMIC DNA]</scope>
    <source>
        <strain evidence="1 2">JCM 13244</strain>
    </source>
</reference>
<evidence type="ECO:0000313" key="1">
    <source>
        <dbReference type="EMBL" id="GAA1683299.1"/>
    </source>
</evidence>
<proteinExistence type="predicted"/>
<keyword evidence="2" id="KW-1185">Reference proteome</keyword>
<accession>A0ABN2H7M5</accession>
<organism evidence="1 2">
    <name type="scientific">Streptomyces yatensis</name>
    <dbReference type="NCBI Taxonomy" id="155177"/>
    <lineage>
        <taxon>Bacteria</taxon>
        <taxon>Bacillati</taxon>
        <taxon>Actinomycetota</taxon>
        <taxon>Actinomycetes</taxon>
        <taxon>Kitasatosporales</taxon>
        <taxon>Streptomycetaceae</taxon>
        <taxon>Streptomyces</taxon>
        <taxon>Streptomyces violaceusniger group</taxon>
    </lineage>
</organism>